<evidence type="ECO:0000256" key="4">
    <source>
        <dbReference type="ARBA" id="ARBA00022448"/>
    </source>
</evidence>
<keyword evidence="5 12" id="KW-0138">CF(0)</keyword>
<keyword evidence="11 13" id="KW-0472">Membrane</keyword>
<evidence type="ECO:0000256" key="9">
    <source>
        <dbReference type="ARBA" id="ARBA00023065"/>
    </source>
</evidence>
<keyword evidence="8 13" id="KW-1133">Transmembrane helix</keyword>
<keyword evidence="7 12" id="KW-0375">Hydrogen ion transport</keyword>
<dbReference type="GO" id="GO:0015986">
    <property type="term" value="P:proton motive force-driven ATP synthesis"/>
    <property type="evidence" value="ECO:0007669"/>
    <property type="project" value="InterPro"/>
</dbReference>
<protein>
    <recommendedName>
        <fullName evidence="12">ATP synthase complex subunit 8</fullName>
    </recommendedName>
</protein>
<keyword evidence="6 12" id="KW-0812">Transmembrane</keyword>
<evidence type="ECO:0000256" key="7">
    <source>
        <dbReference type="ARBA" id="ARBA00022781"/>
    </source>
</evidence>
<keyword evidence="4 12" id="KW-0813">Transport</keyword>
<evidence type="ECO:0000256" key="8">
    <source>
        <dbReference type="ARBA" id="ARBA00022989"/>
    </source>
</evidence>
<evidence type="ECO:0000313" key="14">
    <source>
        <dbReference type="EMBL" id="BAD12472.1"/>
    </source>
</evidence>
<proteinExistence type="inferred from homology"/>
<gene>
    <name evidence="14" type="primary">ATP8</name>
</gene>
<dbReference type="InterPro" id="IPR001421">
    <property type="entry name" value="ATP8_metazoa"/>
</dbReference>
<comment type="subcellular location">
    <subcellularLocation>
        <location evidence="1 12">Mitochondrion membrane</location>
        <topology evidence="1 12">Single-pass membrane protein</topology>
    </subcellularLocation>
</comment>
<keyword evidence="10 12" id="KW-0496">Mitochondrion</keyword>
<evidence type="ECO:0000256" key="2">
    <source>
        <dbReference type="ARBA" id="ARBA00008892"/>
    </source>
</evidence>
<dbReference type="GO" id="GO:0015078">
    <property type="term" value="F:proton transmembrane transporter activity"/>
    <property type="evidence" value="ECO:0007669"/>
    <property type="project" value="InterPro"/>
</dbReference>
<accession>Q76F89</accession>
<evidence type="ECO:0000256" key="12">
    <source>
        <dbReference type="RuleBase" id="RU003661"/>
    </source>
</evidence>
<dbReference type="RefSeq" id="NP_996542.1">
    <property type="nucleotide sequence ID" value="NC_005820.1"/>
</dbReference>
<geneLocation type="mitochondrion" evidence="14"/>
<dbReference type="CTD" id="4509"/>
<dbReference type="Pfam" id="PF00895">
    <property type="entry name" value="ATP-synt_8"/>
    <property type="match status" value="1"/>
</dbReference>
<dbReference type="AlphaFoldDB" id="Q76F89"/>
<evidence type="ECO:0000256" key="3">
    <source>
        <dbReference type="ARBA" id="ARBA00011291"/>
    </source>
</evidence>
<sequence length="51" mass="6267">MPQLYPMNWNLLCMMFIVIIIFSVVLVYYNKTPKLQASLLKKKNFQKNWKW</sequence>
<comment type="similarity">
    <text evidence="2 12">Belongs to the ATPase protein 8 family.</text>
</comment>
<evidence type="ECO:0000256" key="1">
    <source>
        <dbReference type="ARBA" id="ARBA00004304"/>
    </source>
</evidence>
<comment type="subunit">
    <text evidence="3">F-type ATPases have 2 components, CF(1) - the catalytic core - and CF(0) - the membrane proton channel.</text>
</comment>
<evidence type="ECO:0000256" key="5">
    <source>
        <dbReference type="ARBA" id="ARBA00022547"/>
    </source>
</evidence>
<dbReference type="GO" id="GO:0031966">
    <property type="term" value="C:mitochondrial membrane"/>
    <property type="evidence" value="ECO:0007669"/>
    <property type="project" value="UniProtKB-SubCell"/>
</dbReference>
<keyword evidence="9 12" id="KW-0406">Ion transport</keyword>
<feature type="transmembrane region" description="Helical" evidence="13">
    <location>
        <begin position="6"/>
        <end position="29"/>
    </location>
</feature>
<dbReference type="EMBL" id="AB105451">
    <property type="protein sequence ID" value="BAD12472.1"/>
    <property type="molecule type" value="Genomic_DNA"/>
</dbReference>
<evidence type="ECO:0000256" key="10">
    <source>
        <dbReference type="ARBA" id="ARBA00023128"/>
    </source>
</evidence>
<evidence type="ECO:0000256" key="6">
    <source>
        <dbReference type="ARBA" id="ARBA00022692"/>
    </source>
</evidence>
<evidence type="ECO:0000256" key="11">
    <source>
        <dbReference type="ARBA" id="ARBA00023136"/>
    </source>
</evidence>
<dbReference type="GO" id="GO:0045259">
    <property type="term" value="C:proton-transporting ATP synthase complex"/>
    <property type="evidence" value="ECO:0007669"/>
    <property type="project" value="UniProtKB-KW"/>
</dbReference>
<evidence type="ECO:0000256" key="13">
    <source>
        <dbReference type="SAM" id="Phobius"/>
    </source>
</evidence>
<name>Q76F89_ORNPO</name>
<dbReference type="GeneID" id="2767743"/>
<organism evidence="14">
    <name type="scientific">Ornithodoros porcinus</name>
    <name type="common">Soft tick</name>
    <dbReference type="NCBI Taxonomy" id="34594"/>
    <lineage>
        <taxon>Eukaryota</taxon>
        <taxon>Metazoa</taxon>
        <taxon>Ecdysozoa</taxon>
        <taxon>Arthropoda</taxon>
        <taxon>Chelicerata</taxon>
        <taxon>Arachnida</taxon>
        <taxon>Acari</taxon>
        <taxon>Parasitiformes</taxon>
        <taxon>Ixodida</taxon>
        <taxon>Ixodoidea</taxon>
        <taxon>Argasidae</taxon>
        <taxon>Ornithodorinae</taxon>
        <taxon>Ornithodoros</taxon>
    </lineage>
</organism>
<reference evidence="14" key="1">
    <citation type="journal article" date="2004" name="Microbiol. Immunol.">
        <title>New World relapsing fever Borrelia found in Ornithodoros porcinus ticks in central Tanzania.</title>
        <authorList>
            <person name="Mitani H."/>
            <person name="Talbert A."/>
            <person name="Fukunaga M."/>
        </authorList>
    </citation>
    <scope>NUCLEOTIDE SEQUENCE</scope>
    <source>
        <strain evidence="14">Tnop1</strain>
    </source>
</reference>